<dbReference type="Ensembl" id="ENSPMAT00000005745.1">
    <property type="protein sequence ID" value="ENSPMAP00000005720.1"/>
    <property type="gene ID" value="ENSPMAG00000005209.1"/>
</dbReference>
<evidence type="ECO:0000256" key="1">
    <source>
        <dbReference type="SAM" id="MobiDB-lite"/>
    </source>
</evidence>
<dbReference type="OMA" id="YRPPREM"/>
<name>S4RKI7_PETMA</name>
<feature type="compositionally biased region" description="Basic and acidic residues" evidence="1">
    <location>
        <begin position="128"/>
        <end position="142"/>
    </location>
</feature>
<feature type="region of interest" description="Disordered" evidence="1">
    <location>
        <begin position="111"/>
        <end position="142"/>
    </location>
</feature>
<proteinExistence type="predicted"/>
<reference evidence="2" key="2">
    <citation type="submission" date="2025-09" db="UniProtKB">
        <authorList>
            <consortium name="Ensembl"/>
        </authorList>
    </citation>
    <scope>IDENTIFICATION</scope>
</reference>
<organism evidence="2">
    <name type="scientific">Petromyzon marinus</name>
    <name type="common">Sea lamprey</name>
    <dbReference type="NCBI Taxonomy" id="7757"/>
    <lineage>
        <taxon>Eukaryota</taxon>
        <taxon>Metazoa</taxon>
        <taxon>Chordata</taxon>
        <taxon>Craniata</taxon>
        <taxon>Vertebrata</taxon>
        <taxon>Cyclostomata</taxon>
        <taxon>Hyperoartia</taxon>
        <taxon>Petromyzontiformes</taxon>
        <taxon>Petromyzontidae</taxon>
        <taxon>Petromyzon</taxon>
    </lineage>
</organism>
<dbReference type="HOGENOM" id="CLU_1754290_0_0_1"/>
<protein>
    <recommendedName>
        <fullName evidence="3">Ubiquitin-like domain-containing protein</fullName>
    </recommendedName>
</protein>
<reference evidence="2" key="1">
    <citation type="submission" date="2025-08" db="UniProtKB">
        <authorList>
            <consortium name="Ensembl"/>
        </authorList>
    </citation>
    <scope>IDENTIFICATION</scope>
</reference>
<dbReference type="STRING" id="7757.ENSPMAP00000005720"/>
<evidence type="ECO:0000313" key="2">
    <source>
        <dbReference type="Ensembl" id="ENSPMAP00000005720.1"/>
    </source>
</evidence>
<sequence>MLQLQLRVPGERRYRPPREMILDTTQGCTVTSLRNAVAQTLQIPAQQLELAKRFPDTSKWVCIWETTSKGGKGKRRQNRENLRQSPFFLHDGDTIGVKPCFADAQDLSVDSSPDFSTAEDDEQNLRLQTEKKQKDATARPRRAEVALSISVADYR</sequence>
<dbReference type="AlphaFoldDB" id="S4RKI7"/>
<evidence type="ECO:0008006" key="3">
    <source>
        <dbReference type="Google" id="ProtNLM"/>
    </source>
</evidence>
<accession>S4RKI7</accession>